<proteinExistence type="inferred from homology"/>
<dbReference type="PANTHER" id="PTHR43229">
    <property type="entry name" value="NODULATION PROTEIN J"/>
    <property type="match status" value="1"/>
</dbReference>
<evidence type="ECO:0000313" key="9">
    <source>
        <dbReference type="Proteomes" id="UP000638313"/>
    </source>
</evidence>
<dbReference type="EMBL" id="BNBD01000005">
    <property type="protein sequence ID" value="GHF48202.1"/>
    <property type="molecule type" value="Genomic_DNA"/>
</dbReference>
<keyword evidence="9" id="KW-1185">Reference proteome</keyword>
<organism evidence="8 9">
    <name type="scientific">Streptomyces mashuensis</name>
    <dbReference type="NCBI Taxonomy" id="33904"/>
    <lineage>
        <taxon>Bacteria</taxon>
        <taxon>Bacillati</taxon>
        <taxon>Actinomycetota</taxon>
        <taxon>Actinomycetes</taxon>
        <taxon>Kitasatosporales</taxon>
        <taxon>Streptomycetaceae</taxon>
        <taxon>Streptomyces</taxon>
    </lineage>
</organism>
<reference evidence="8" key="2">
    <citation type="submission" date="2020-09" db="EMBL/GenBank/DDBJ databases">
        <authorList>
            <person name="Sun Q."/>
            <person name="Ohkuma M."/>
        </authorList>
    </citation>
    <scope>NUCLEOTIDE SEQUENCE</scope>
    <source>
        <strain evidence="8">JCM 4059</strain>
    </source>
</reference>
<dbReference type="InterPro" id="IPR013525">
    <property type="entry name" value="ABC2_TM"/>
</dbReference>
<gene>
    <name evidence="8" type="ORF">GCM10010218_32100</name>
</gene>
<feature type="transmembrane region" description="Helical" evidence="6">
    <location>
        <begin position="67"/>
        <end position="90"/>
    </location>
</feature>
<dbReference type="GO" id="GO:0140359">
    <property type="term" value="F:ABC-type transporter activity"/>
    <property type="evidence" value="ECO:0007669"/>
    <property type="project" value="InterPro"/>
</dbReference>
<keyword evidence="6" id="KW-1003">Cell membrane</keyword>
<evidence type="ECO:0000256" key="5">
    <source>
        <dbReference type="ARBA" id="ARBA00023251"/>
    </source>
</evidence>
<dbReference type="GO" id="GO:0046677">
    <property type="term" value="P:response to antibiotic"/>
    <property type="evidence" value="ECO:0007669"/>
    <property type="project" value="UniProtKB-KW"/>
</dbReference>
<reference evidence="8" key="1">
    <citation type="journal article" date="2014" name="Int. J. Syst. Evol. Microbiol.">
        <title>Complete genome sequence of Corynebacterium casei LMG S-19264T (=DSM 44701T), isolated from a smear-ripened cheese.</title>
        <authorList>
            <consortium name="US DOE Joint Genome Institute (JGI-PGF)"/>
            <person name="Walter F."/>
            <person name="Albersmeier A."/>
            <person name="Kalinowski J."/>
            <person name="Ruckert C."/>
        </authorList>
    </citation>
    <scope>NUCLEOTIDE SEQUENCE</scope>
    <source>
        <strain evidence="8">JCM 4059</strain>
    </source>
</reference>
<evidence type="ECO:0000256" key="3">
    <source>
        <dbReference type="ARBA" id="ARBA00022989"/>
    </source>
</evidence>
<dbReference type="Proteomes" id="UP000638313">
    <property type="component" value="Unassembled WGS sequence"/>
</dbReference>
<accession>A0A919B383</accession>
<dbReference type="Pfam" id="PF01061">
    <property type="entry name" value="ABC2_membrane"/>
    <property type="match status" value="1"/>
</dbReference>
<comment type="caution">
    <text evidence="8">The sequence shown here is derived from an EMBL/GenBank/DDBJ whole genome shotgun (WGS) entry which is preliminary data.</text>
</comment>
<dbReference type="PIRSF" id="PIRSF006648">
    <property type="entry name" value="DrrB"/>
    <property type="match status" value="1"/>
</dbReference>
<dbReference type="PROSITE" id="PS51012">
    <property type="entry name" value="ABC_TM2"/>
    <property type="match status" value="1"/>
</dbReference>
<dbReference type="InterPro" id="IPR051784">
    <property type="entry name" value="Nod_factor_ABC_transporter"/>
</dbReference>
<dbReference type="PANTHER" id="PTHR43229:SF2">
    <property type="entry name" value="NODULATION PROTEIN J"/>
    <property type="match status" value="1"/>
</dbReference>
<evidence type="ECO:0000256" key="1">
    <source>
        <dbReference type="ARBA" id="ARBA00004141"/>
    </source>
</evidence>
<feature type="transmembrane region" description="Helical" evidence="6">
    <location>
        <begin position="111"/>
        <end position="133"/>
    </location>
</feature>
<dbReference type="PRINTS" id="PR00164">
    <property type="entry name" value="ABC2TRNSPORT"/>
</dbReference>
<dbReference type="AlphaFoldDB" id="A0A919B383"/>
<feature type="transmembrane region" description="Helical" evidence="6">
    <location>
        <begin position="33"/>
        <end position="55"/>
    </location>
</feature>
<feature type="transmembrane region" description="Helical" evidence="6">
    <location>
        <begin position="180"/>
        <end position="204"/>
    </location>
</feature>
<keyword evidence="4 6" id="KW-0472">Membrane</keyword>
<dbReference type="InterPro" id="IPR000412">
    <property type="entry name" value="ABC_2_transport"/>
</dbReference>
<name>A0A919B383_9ACTN</name>
<protein>
    <recommendedName>
        <fullName evidence="6">Transport permease protein</fullName>
    </recommendedName>
</protein>
<keyword evidence="3 6" id="KW-1133">Transmembrane helix</keyword>
<dbReference type="InterPro" id="IPR047817">
    <property type="entry name" value="ABC2_TM_bact-type"/>
</dbReference>
<comment type="subcellular location">
    <subcellularLocation>
        <location evidence="6">Cell membrane</location>
        <topology evidence="6">Multi-pass membrane protein</topology>
    </subcellularLocation>
    <subcellularLocation>
        <location evidence="1">Membrane</location>
        <topology evidence="1">Multi-pass membrane protein</topology>
    </subcellularLocation>
</comment>
<feature type="transmembrane region" description="Helical" evidence="6">
    <location>
        <begin position="247"/>
        <end position="265"/>
    </location>
</feature>
<feature type="transmembrane region" description="Helical" evidence="6">
    <location>
        <begin position="145"/>
        <end position="168"/>
    </location>
</feature>
<dbReference type="RefSeq" id="WP_229891021.1">
    <property type="nucleotide sequence ID" value="NZ_BNBD01000005.1"/>
</dbReference>
<sequence length="272" mass="28327">MSPGPGGARHELRAVRVVWQREMMHVLRNRGRLALTLLQPVLYLLVVGTGLAALVPDSAGAGDYRTYLFPGVLLMTVQMPAIGVGASIVWDREAGFLREMLVAPVRRGSLLLGKCAGGATVATCQGVLVMALAGTAHVPLSPGLAVALTAELAVVSLALTALTAMAAVSVSRQQTFQAGLGFALMPMLFLSGAMFPLAGLPPWLTVLCLADPLTYAVDLLRRPVAGHLAHVPAAPAAWPTAWHPSTAAELAVTAALGVTALVLAARRFARPR</sequence>
<evidence type="ECO:0000256" key="2">
    <source>
        <dbReference type="ARBA" id="ARBA00022692"/>
    </source>
</evidence>
<feature type="domain" description="ABC transmembrane type-2" evidence="7">
    <location>
        <begin position="31"/>
        <end position="271"/>
    </location>
</feature>
<comment type="similarity">
    <text evidence="6">Belongs to the ABC-2 integral membrane protein family.</text>
</comment>
<evidence type="ECO:0000259" key="7">
    <source>
        <dbReference type="PROSITE" id="PS51012"/>
    </source>
</evidence>
<evidence type="ECO:0000256" key="6">
    <source>
        <dbReference type="RuleBase" id="RU361157"/>
    </source>
</evidence>
<evidence type="ECO:0000313" key="8">
    <source>
        <dbReference type="EMBL" id="GHF48202.1"/>
    </source>
</evidence>
<evidence type="ECO:0000256" key="4">
    <source>
        <dbReference type="ARBA" id="ARBA00023136"/>
    </source>
</evidence>
<keyword evidence="2 6" id="KW-0812">Transmembrane</keyword>
<dbReference type="GO" id="GO:0043190">
    <property type="term" value="C:ATP-binding cassette (ABC) transporter complex"/>
    <property type="evidence" value="ECO:0007669"/>
    <property type="project" value="InterPro"/>
</dbReference>
<keyword evidence="6" id="KW-0813">Transport</keyword>
<keyword evidence="5" id="KW-0046">Antibiotic resistance</keyword>